<dbReference type="Gene3D" id="2.160.10.10">
    <property type="entry name" value="Hexapeptide repeat proteins"/>
    <property type="match status" value="1"/>
</dbReference>
<keyword evidence="3" id="KW-0812">Transmembrane</keyword>
<reference evidence="4 5" key="1">
    <citation type="submission" date="2024-03" db="EMBL/GenBank/DDBJ databases">
        <title>Chitinophaga caseinilytica sp. nov., a casein hydrolysing bacterium isolated from forest soil.</title>
        <authorList>
            <person name="Lee D.S."/>
            <person name="Han D.M."/>
            <person name="Baek J.H."/>
            <person name="Choi D.G."/>
            <person name="Jeon J.H."/>
            <person name="Jeon C.O."/>
        </authorList>
    </citation>
    <scope>NUCLEOTIDE SEQUENCE [LARGE SCALE GENOMIC DNA]</scope>
    <source>
        <strain evidence="4 5">KACC 19118</strain>
    </source>
</reference>
<dbReference type="SUPFAM" id="SSF51161">
    <property type="entry name" value="Trimeric LpxA-like enzymes"/>
    <property type="match status" value="1"/>
</dbReference>
<dbReference type="EMBL" id="CP150096">
    <property type="protein sequence ID" value="WZN47665.1"/>
    <property type="molecule type" value="Genomic_DNA"/>
</dbReference>
<dbReference type="NCBIfam" id="NF007797">
    <property type="entry name" value="PRK10502.1"/>
    <property type="match status" value="1"/>
</dbReference>
<accession>A0ABZ2Z742</accession>
<evidence type="ECO:0000256" key="1">
    <source>
        <dbReference type="ARBA" id="ARBA00007274"/>
    </source>
</evidence>
<name>A0ABZ2Z742_9BACT</name>
<keyword evidence="3" id="KW-0472">Membrane</keyword>
<dbReference type="InterPro" id="IPR011004">
    <property type="entry name" value="Trimer_LpxA-like_sf"/>
</dbReference>
<evidence type="ECO:0000313" key="5">
    <source>
        <dbReference type="Proteomes" id="UP001449657"/>
    </source>
</evidence>
<dbReference type="PANTHER" id="PTHR23416:SF23">
    <property type="entry name" value="ACETYLTRANSFERASE C18B11.09C-RELATED"/>
    <property type="match status" value="1"/>
</dbReference>
<comment type="similarity">
    <text evidence="1">Belongs to the transferase hexapeptide repeat family.</text>
</comment>
<sequence length="191" mass="21578">MITTSRSEAVKTDLSKFRTGDYVAGPKWKVLTWYFVNYWIFYSALPWPYGFKARLLRMFGAKVGRGLVIKTKVRIKNPWRLAIGDHVWIGEEVWIDNLENVTIGSNVCISQGALLLTGNHDYTAHDFPYRLGRIDLEDGAWVGARSVVCPGVRLGSHAILTVNSVASRSIAPWEIHAGNPAQYVRDRVMKK</sequence>
<proteinExistence type="inferred from homology"/>
<evidence type="ECO:0000256" key="3">
    <source>
        <dbReference type="SAM" id="Phobius"/>
    </source>
</evidence>
<keyword evidence="3" id="KW-1133">Transmembrane helix</keyword>
<gene>
    <name evidence="4" type="ORF">WJU22_05680</name>
</gene>
<dbReference type="PANTHER" id="PTHR23416">
    <property type="entry name" value="SIALIC ACID SYNTHASE-RELATED"/>
    <property type="match status" value="1"/>
</dbReference>
<dbReference type="Proteomes" id="UP001449657">
    <property type="component" value="Chromosome"/>
</dbReference>
<dbReference type="InterPro" id="IPR051159">
    <property type="entry name" value="Hexapeptide_acetyltransf"/>
</dbReference>
<keyword evidence="5" id="KW-1185">Reference proteome</keyword>
<feature type="transmembrane region" description="Helical" evidence="3">
    <location>
        <begin position="31"/>
        <end position="49"/>
    </location>
</feature>
<dbReference type="CDD" id="cd05825">
    <property type="entry name" value="LbH_wcaF_like"/>
    <property type="match status" value="1"/>
</dbReference>
<keyword evidence="2" id="KW-0808">Transferase</keyword>
<dbReference type="RefSeq" id="WP_341842291.1">
    <property type="nucleotide sequence ID" value="NZ_CP149792.1"/>
</dbReference>
<protein>
    <submittedName>
        <fullName evidence="4">WcaF family extracellular polysaccharide biosynthesis acetyltransferase</fullName>
    </submittedName>
</protein>
<evidence type="ECO:0000313" key="4">
    <source>
        <dbReference type="EMBL" id="WZN47665.1"/>
    </source>
</evidence>
<organism evidence="4 5">
    <name type="scientific">Chitinophaga caseinilytica</name>
    <dbReference type="NCBI Taxonomy" id="2267521"/>
    <lineage>
        <taxon>Bacteria</taxon>
        <taxon>Pseudomonadati</taxon>
        <taxon>Bacteroidota</taxon>
        <taxon>Chitinophagia</taxon>
        <taxon>Chitinophagales</taxon>
        <taxon>Chitinophagaceae</taxon>
        <taxon>Chitinophaga</taxon>
    </lineage>
</organism>
<evidence type="ECO:0000256" key="2">
    <source>
        <dbReference type="ARBA" id="ARBA00022679"/>
    </source>
</evidence>